<feature type="domain" description="Peptidase M13 N-terminal" evidence="9">
    <location>
        <begin position="6"/>
        <end position="362"/>
    </location>
</feature>
<evidence type="ECO:0000313" key="11">
    <source>
        <dbReference type="Proteomes" id="UP001183619"/>
    </source>
</evidence>
<dbReference type="EC" id="3.4.24.-" evidence="10"/>
<keyword evidence="6" id="KW-0862">Zinc</keyword>
<evidence type="ECO:0000313" key="10">
    <source>
        <dbReference type="EMBL" id="MDR7354395.1"/>
    </source>
</evidence>
<dbReference type="GO" id="GO:0016787">
    <property type="term" value="F:hydrolase activity"/>
    <property type="evidence" value="ECO:0007669"/>
    <property type="project" value="UniProtKB-KW"/>
</dbReference>
<dbReference type="EMBL" id="JAVDYF010000001">
    <property type="protein sequence ID" value="MDR7354395.1"/>
    <property type="molecule type" value="Genomic_DNA"/>
</dbReference>
<evidence type="ECO:0000259" key="8">
    <source>
        <dbReference type="Pfam" id="PF01431"/>
    </source>
</evidence>
<dbReference type="InterPro" id="IPR000718">
    <property type="entry name" value="Peptidase_M13"/>
</dbReference>
<dbReference type="Gene3D" id="1.10.1380.10">
    <property type="entry name" value="Neutral endopeptidase , domain2"/>
    <property type="match status" value="1"/>
</dbReference>
<dbReference type="PRINTS" id="PR00786">
    <property type="entry name" value="NEPRILYSIN"/>
</dbReference>
<comment type="caution">
    <text evidence="10">The sequence shown here is derived from an EMBL/GenBank/DDBJ whole genome shotgun (WGS) entry which is preliminary data.</text>
</comment>
<evidence type="ECO:0000256" key="5">
    <source>
        <dbReference type="ARBA" id="ARBA00022801"/>
    </source>
</evidence>
<dbReference type="InterPro" id="IPR024079">
    <property type="entry name" value="MetalloPept_cat_dom_sf"/>
</dbReference>
<dbReference type="Proteomes" id="UP001183619">
    <property type="component" value="Unassembled WGS sequence"/>
</dbReference>
<reference evidence="10 11" key="1">
    <citation type="submission" date="2023-07" db="EMBL/GenBank/DDBJ databases">
        <title>Sequencing the genomes of 1000 actinobacteria strains.</title>
        <authorList>
            <person name="Klenk H.-P."/>
        </authorList>
    </citation>
    <scope>NUCLEOTIDE SEQUENCE [LARGE SCALE GENOMIC DNA]</scope>
    <source>
        <strain evidence="10 11">DSM 44508</strain>
    </source>
</reference>
<evidence type="ECO:0000256" key="6">
    <source>
        <dbReference type="ARBA" id="ARBA00022833"/>
    </source>
</evidence>
<feature type="domain" description="Peptidase M13 C-terminal" evidence="8">
    <location>
        <begin position="416"/>
        <end position="642"/>
    </location>
</feature>
<evidence type="ECO:0000256" key="2">
    <source>
        <dbReference type="ARBA" id="ARBA00007357"/>
    </source>
</evidence>
<evidence type="ECO:0000256" key="1">
    <source>
        <dbReference type="ARBA" id="ARBA00001947"/>
    </source>
</evidence>
<dbReference type="PANTHER" id="PTHR11733">
    <property type="entry name" value="ZINC METALLOPROTEASE FAMILY M13 NEPRILYSIN-RELATED"/>
    <property type="match status" value="1"/>
</dbReference>
<keyword evidence="11" id="KW-1185">Reference proteome</keyword>
<comment type="cofactor">
    <cofactor evidence="1">
        <name>Zn(2+)</name>
        <dbReference type="ChEBI" id="CHEBI:29105"/>
    </cofactor>
</comment>
<keyword evidence="4" id="KW-0479">Metal-binding</keyword>
<dbReference type="CDD" id="cd08662">
    <property type="entry name" value="M13"/>
    <property type="match status" value="1"/>
</dbReference>
<dbReference type="InterPro" id="IPR018497">
    <property type="entry name" value="Peptidase_M13_C"/>
</dbReference>
<keyword evidence="3" id="KW-0645">Protease</keyword>
<evidence type="ECO:0000256" key="7">
    <source>
        <dbReference type="ARBA" id="ARBA00023049"/>
    </source>
</evidence>
<evidence type="ECO:0000259" key="9">
    <source>
        <dbReference type="Pfam" id="PF05649"/>
    </source>
</evidence>
<evidence type="ECO:0000256" key="4">
    <source>
        <dbReference type="ARBA" id="ARBA00022723"/>
    </source>
</evidence>
<comment type="similarity">
    <text evidence="2">Belongs to the peptidase M13 family.</text>
</comment>
<dbReference type="Pfam" id="PF01431">
    <property type="entry name" value="Peptidase_M13"/>
    <property type="match status" value="1"/>
</dbReference>
<dbReference type="PANTHER" id="PTHR11733:SF167">
    <property type="entry name" value="FI17812P1-RELATED"/>
    <property type="match status" value="1"/>
</dbReference>
<keyword evidence="7" id="KW-0482">Metalloprotease</keyword>
<dbReference type="Gene3D" id="3.40.390.10">
    <property type="entry name" value="Collagenase (Catalytic Domain)"/>
    <property type="match status" value="1"/>
</dbReference>
<gene>
    <name evidence="10" type="ORF">J2S37_000933</name>
</gene>
<dbReference type="PROSITE" id="PS51885">
    <property type="entry name" value="NEPRILYSIN"/>
    <property type="match status" value="1"/>
</dbReference>
<dbReference type="SUPFAM" id="SSF55486">
    <property type="entry name" value="Metalloproteases ('zincins'), catalytic domain"/>
    <property type="match status" value="1"/>
</dbReference>
<name>A0ABU2B720_9CORY</name>
<evidence type="ECO:0000256" key="3">
    <source>
        <dbReference type="ARBA" id="ARBA00022670"/>
    </source>
</evidence>
<protein>
    <submittedName>
        <fullName evidence="10">Endopeptidase</fullName>
        <ecNumber evidence="10">3.4.24.-</ecNumber>
    </submittedName>
</protein>
<dbReference type="InterPro" id="IPR042089">
    <property type="entry name" value="Peptidase_M13_dom_2"/>
</dbReference>
<sequence>MSIVMNDLFRFVNGPWLDTHVIPDDRPSDGTFYQLRDQAEAEVHELVKKAGDSRAGKLFASFMDAAGVEAAGIAAIDADLALIDVATIEDFLVALGRLERSGISGVWGSYVAKDSAGENAVAYLYNAGLGLPDEAYYRDPAHAEILAAYREHVARMLGFVLGDQAEDAAQRVVDLEKEIASHHWDVVASRDSLKTFNPYEFSDLPEYVQVVLKAAGFPESKLVVMMPDFFEALGAVLTQDRLEDWKLWATWHIVKDRAGVLTDEISQANFEFYGTKLSGTTVQRDRWKRALSLCEGFVGQEIGQLFVAEHFPASAKEEMLVLVDYLIRAYRERISNLEWMTPATREKALEKLGKFQAKIGYPDTWRDYGDLDFSPEGKDLVANVRLGTAHEYDYELAKVGKPVDRSEWFATPQTVNAFYNPVVNDITFPAAILRPPFFDPAADAAENFGAVGAVIGHEIGHGFDDQGSQYDGEGNLRSWWTDEDRAAFTQLTSKLVDQFQGLVPQGLKDAGIETNGVNGEFTLGENIGDLGGLGIAVIAYRMYLEDKGMDFTTTPVQPFAAEQASDELYAHEYNGLQRLFLAWSHVWRTKLRPEYAAQLLAVDPHSPGEFRCNVIAGNVSEFYDAFDVPEGSAVFIEPDNRVTIW</sequence>
<proteinExistence type="inferred from homology"/>
<dbReference type="Pfam" id="PF05649">
    <property type="entry name" value="Peptidase_M13_N"/>
    <property type="match status" value="1"/>
</dbReference>
<keyword evidence="5 10" id="KW-0378">Hydrolase</keyword>
<dbReference type="InterPro" id="IPR008753">
    <property type="entry name" value="Peptidase_M13_N"/>
</dbReference>
<accession>A0ABU2B720</accession>
<organism evidence="10 11">
    <name type="scientific">Corynebacterium felinum</name>
    <dbReference type="NCBI Taxonomy" id="131318"/>
    <lineage>
        <taxon>Bacteria</taxon>
        <taxon>Bacillati</taxon>
        <taxon>Actinomycetota</taxon>
        <taxon>Actinomycetes</taxon>
        <taxon>Mycobacteriales</taxon>
        <taxon>Corynebacteriaceae</taxon>
        <taxon>Corynebacterium</taxon>
    </lineage>
</organism>